<dbReference type="Pfam" id="PF13416">
    <property type="entry name" value="SBP_bac_8"/>
    <property type="match status" value="1"/>
</dbReference>
<dbReference type="PANTHER" id="PTHR43649">
    <property type="entry name" value="ARABINOSE-BINDING PROTEIN-RELATED"/>
    <property type="match status" value="1"/>
</dbReference>
<dbReference type="Proteomes" id="UP000249260">
    <property type="component" value="Unassembled WGS sequence"/>
</dbReference>
<comment type="caution">
    <text evidence="8">The sequence shown here is derived from an EMBL/GenBank/DDBJ whole genome shotgun (WGS) entry which is preliminary data.</text>
</comment>
<dbReference type="OrthoDB" id="2501893at2"/>
<dbReference type="PANTHER" id="PTHR43649:SF33">
    <property type="entry name" value="POLYGALACTURONAN_RHAMNOGALACTURONAN-BINDING PROTEIN YTCQ"/>
    <property type="match status" value="1"/>
</dbReference>
<feature type="region of interest" description="Disordered" evidence="6">
    <location>
        <begin position="24"/>
        <end position="51"/>
    </location>
</feature>
<keyword evidence="4" id="KW-0564">Palmitate</keyword>
<sequence>MKKLFILATVLAISVSMLSACSKNNNEPSKAANTPANAPANTEAANKPEETAAAVPTKFSISMRTLNVPYVEQNPDINSDKYVLELEKMTNTDLDIRLIPHNEYQDKMIQMFATNDIPDVVQGSGGISGQELAGAVQNGVFMPLNDLLQEHGQNLLKFLPKAAWDRLTDAKTGNIYGIPEVLSNPSRRATWIRTDLLEKAGKQIPKTVEETLDVLRAFKELGVEHPYMGRKNFKYSDTFFGSYDVFGYLNQFKQFPDGNVKPSFFDEAGMKKAIGVYKTMFDEGLISKEFATIESADFKSIITSGKAGMWSMNANELPIWGTQLMTNVPGAKVALIPSPIGDDGKGGYAHYNPVTRSYFINVNAKDKAADIIKFFDWMVSEQAQNFFSYGIVGEDYKNDGGTITYTPPTDEAGTNKQRYLNYWLWMVQDTTYNKRIAELSEPGKQMVDAFDNLLTKEGRRGIEFDPRLDALIKYPDLSPLSDQLPPLVLEHVLKMVYGKEPIDNYGKVLEEYLSKGGNEVIEEATARFNSKENAFE</sequence>
<dbReference type="InterPro" id="IPR006059">
    <property type="entry name" value="SBP"/>
</dbReference>
<gene>
    <name evidence="8" type="ORF">DL346_16915</name>
</gene>
<evidence type="ECO:0000256" key="6">
    <source>
        <dbReference type="SAM" id="MobiDB-lite"/>
    </source>
</evidence>
<dbReference type="PROSITE" id="PS51257">
    <property type="entry name" value="PROKAR_LIPOPROTEIN"/>
    <property type="match status" value="1"/>
</dbReference>
<keyword evidence="3" id="KW-0472">Membrane</keyword>
<keyword evidence="2 7" id="KW-0732">Signal</keyword>
<evidence type="ECO:0000256" key="7">
    <source>
        <dbReference type="SAM" id="SignalP"/>
    </source>
</evidence>
<organism evidence="8 9">
    <name type="scientific">Paenibacillus montanisoli</name>
    <dbReference type="NCBI Taxonomy" id="2081970"/>
    <lineage>
        <taxon>Bacteria</taxon>
        <taxon>Bacillati</taxon>
        <taxon>Bacillota</taxon>
        <taxon>Bacilli</taxon>
        <taxon>Bacillales</taxon>
        <taxon>Paenibacillaceae</taxon>
        <taxon>Paenibacillus</taxon>
    </lineage>
</organism>
<evidence type="ECO:0000256" key="2">
    <source>
        <dbReference type="ARBA" id="ARBA00022729"/>
    </source>
</evidence>
<reference evidence="8 9" key="1">
    <citation type="submission" date="2018-06" db="EMBL/GenBank/DDBJ databases">
        <title>Paenibacillus montanisoli sp. nov., isolated from mountain area soil.</title>
        <authorList>
            <person name="Wu M."/>
        </authorList>
    </citation>
    <scope>NUCLEOTIDE SEQUENCE [LARGE SCALE GENOMIC DNA]</scope>
    <source>
        <strain evidence="8 9">RA17</strain>
    </source>
</reference>
<keyword evidence="9" id="KW-1185">Reference proteome</keyword>
<proteinExistence type="predicted"/>
<dbReference type="EMBL" id="QLUW01000003">
    <property type="protein sequence ID" value="RAP75072.1"/>
    <property type="molecule type" value="Genomic_DNA"/>
</dbReference>
<dbReference type="InterPro" id="IPR050490">
    <property type="entry name" value="Bact_solute-bd_prot1"/>
</dbReference>
<name>A0A328TZ82_9BACL</name>
<feature type="signal peptide" evidence="7">
    <location>
        <begin position="1"/>
        <end position="22"/>
    </location>
</feature>
<dbReference type="SUPFAM" id="SSF53850">
    <property type="entry name" value="Periplasmic binding protein-like II"/>
    <property type="match status" value="1"/>
</dbReference>
<dbReference type="AlphaFoldDB" id="A0A328TZ82"/>
<evidence type="ECO:0000313" key="9">
    <source>
        <dbReference type="Proteomes" id="UP000249260"/>
    </source>
</evidence>
<dbReference type="Gene3D" id="3.40.190.10">
    <property type="entry name" value="Periplasmic binding protein-like II"/>
    <property type="match status" value="2"/>
</dbReference>
<evidence type="ECO:0000256" key="5">
    <source>
        <dbReference type="ARBA" id="ARBA00023288"/>
    </source>
</evidence>
<evidence type="ECO:0000313" key="8">
    <source>
        <dbReference type="EMBL" id="RAP75072.1"/>
    </source>
</evidence>
<accession>A0A328TZ82</accession>
<keyword evidence="5" id="KW-0449">Lipoprotein</keyword>
<evidence type="ECO:0000256" key="1">
    <source>
        <dbReference type="ARBA" id="ARBA00022475"/>
    </source>
</evidence>
<dbReference type="CDD" id="cd13580">
    <property type="entry name" value="PBP2_AlgQ_like_1"/>
    <property type="match status" value="1"/>
</dbReference>
<dbReference type="RefSeq" id="WP_112883336.1">
    <property type="nucleotide sequence ID" value="NZ_QLUW01000003.1"/>
</dbReference>
<protein>
    <submittedName>
        <fullName evidence="8">ABC transporter substrate-binding protein</fullName>
    </submittedName>
</protein>
<evidence type="ECO:0000256" key="4">
    <source>
        <dbReference type="ARBA" id="ARBA00023139"/>
    </source>
</evidence>
<evidence type="ECO:0000256" key="3">
    <source>
        <dbReference type="ARBA" id="ARBA00023136"/>
    </source>
</evidence>
<keyword evidence="1" id="KW-1003">Cell membrane</keyword>
<feature type="chain" id="PRO_5038590724" evidence="7">
    <location>
        <begin position="23"/>
        <end position="536"/>
    </location>
</feature>
<feature type="compositionally biased region" description="Low complexity" evidence="6">
    <location>
        <begin position="30"/>
        <end position="45"/>
    </location>
</feature>